<dbReference type="Proteomes" id="UP000218209">
    <property type="component" value="Unassembled WGS sequence"/>
</dbReference>
<proteinExistence type="predicted"/>
<feature type="region of interest" description="Disordered" evidence="1">
    <location>
        <begin position="646"/>
        <end position="701"/>
    </location>
</feature>
<keyword evidence="3" id="KW-1185">Reference proteome</keyword>
<evidence type="ECO:0000256" key="1">
    <source>
        <dbReference type="SAM" id="MobiDB-lite"/>
    </source>
</evidence>
<evidence type="ECO:0000313" key="3">
    <source>
        <dbReference type="Proteomes" id="UP000218209"/>
    </source>
</evidence>
<feature type="compositionally biased region" description="Basic and acidic residues" evidence="1">
    <location>
        <begin position="344"/>
        <end position="367"/>
    </location>
</feature>
<feature type="region of interest" description="Disordered" evidence="1">
    <location>
        <begin position="754"/>
        <end position="827"/>
    </location>
</feature>
<feature type="compositionally biased region" description="Low complexity" evidence="1">
    <location>
        <begin position="796"/>
        <end position="812"/>
    </location>
</feature>
<accession>A0A1X6NRM8</accession>
<dbReference type="AlphaFoldDB" id="A0A1X6NRM8"/>
<protein>
    <submittedName>
        <fullName evidence="2">Uncharacterized protein</fullName>
    </submittedName>
</protein>
<reference evidence="2 3" key="1">
    <citation type="submission" date="2017-03" db="EMBL/GenBank/DDBJ databases">
        <title>WGS assembly of Porphyra umbilicalis.</title>
        <authorList>
            <person name="Brawley S.H."/>
            <person name="Blouin N.A."/>
            <person name="Ficko-Blean E."/>
            <person name="Wheeler G.L."/>
            <person name="Lohr M."/>
            <person name="Goodson H.V."/>
            <person name="Jenkins J.W."/>
            <person name="Blaby-Haas C.E."/>
            <person name="Helliwell K.E."/>
            <person name="Chan C."/>
            <person name="Marriage T."/>
            <person name="Bhattacharya D."/>
            <person name="Klein A.S."/>
            <person name="Badis Y."/>
            <person name="Brodie J."/>
            <person name="Cao Y."/>
            <person name="Collen J."/>
            <person name="Dittami S.M."/>
            <person name="Gachon C.M."/>
            <person name="Green B.R."/>
            <person name="Karpowicz S."/>
            <person name="Kim J.W."/>
            <person name="Kudahl U."/>
            <person name="Lin S."/>
            <person name="Michel G."/>
            <person name="Mittag M."/>
            <person name="Olson B.J."/>
            <person name="Pangilinan J."/>
            <person name="Peng Y."/>
            <person name="Qiu H."/>
            <person name="Shu S."/>
            <person name="Singer J.T."/>
            <person name="Smith A.G."/>
            <person name="Sprecher B.N."/>
            <person name="Wagner V."/>
            <person name="Wang W."/>
            <person name="Wang Z.-Y."/>
            <person name="Yan J."/>
            <person name="Yarish C."/>
            <person name="Zoeuner-Riek S."/>
            <person name="Zhuang Y."/>
            <person name="Zou Y."/>
            <person name="Lindquist E.A."/>
            <person name="Grimwood J."/>
            <person name="Barry K."/>
            <person name="Rokhsar D.S."/>
            <person name="Schmutz J."/>
            <person name="Stiller J.W."/>
            <person name="Grossman A.R."/>
            <person name="Prochnik S.E."/>
        </authorList>
    </citation>
    <scope>NUCLEOTIDE SEQUENCE [LARGE SCALE GENOMIC DNA]</scope>
    <source>
        <strain evidence="2">4086291</strain>
    </source>
</reference>
<feature type="compositionally biased region" description="Acidic residues" evidence="1">
    <location>
        <begin position="816"/>
        <end position="827"/>
    </location>
</feature>
<organism evidence="2 3">
    <name type="scientific">Porphyra umbilicalis</name>
    <name type="common">Purple laver</name>
    <name type="synonym">Red alga</name>
    <dbReference type="NCBI Taxonomy" id="2786"/>
    <lineage>
        <taxon>Eukaryota</taxon>
        <taxon>Rhodophyta</taxon>
        <taxon>Bangiophyceae</taxon>
        <taxon>Bangiales</taxon>
        <taxon>Bangiaceae</taxon>
        <taxon>Porphyra</taxon>
    </lineage>
</organism>
<feature type="compositionally biased region" description="Gly residues" evidence="1">
    <location>
        <begin position="765"/>
        <end position="777"/>
    </location>
</feature>
<feature type="region of interest" description="Disordered" evidence="1">
    <location>
        <begin position="179"/>
        <end position="253"/>
    </location>
</feature>
<dbReference type="EMBL" id="KV919155">
    <property type="protein sequence ID" value="OSX71237.1"/>
    <property type="molecule type" value="Genomic_DNA"/>
</dbReference>
<evidence type="ECO:0000313" key="2">
    <source>
        <dbReference type="EMBL" id="OSX71237.1"/>
    </source>
</evidence>
<name>A0A1X6NRM8_PORUM</name>
<sequence length="827" mass="85081">MNKRYGRHSYSRGANGGAAATAAAPVAAGAAASAAAPFSAGAAASAAAPVAASAAVTAATASEPPQLHSALPGSQAIATHGRTAAGDHSWPLPSVSEPAHAVGAASGAGRVAPWVASPLPPVGAPWTPTQQEAAFCAPGRHSGVASYLAVPFQPSFDMEAQTAATAAAAAVIEGMPTSQHTSLAAPFPAPPAPRQRTTGGRARGGTKRSPVKAAASVVTAPRAKKQKTAAAKEAGGRHSDGSSGNDSSAEKPEEVAAWKLVSGQVAKAVRKGNKELWAALRKSTAQVEHLRDNTNRLEARVDGQGQCNERTAMAVASLRLVVQKGGGSSGSRKEGRHGSSTKDGSAKDGDGRRGGERDGSSGHDDKPVVVVGDANAVAMDLAPKNDMEAASLRRPIRAAVKRMIATTHNSRDVLMDAEMTTAAIHEQVMIKFDVDAEAANNYLMNRIYFSSSTVGADPIKKRPMSVINSTVPHCVAQVREFIVKPFFNVLGFQYNPMPMSKAKKWSANDCFLTSEKGEKAVVAAAKSLFLKVGGGDRIVKRKTAGSRCHVEMVVGHHALIASFARNEFEIALGRRSRRRGGNDTGAYMHWVEEFAASIKHLSKNHKDNKVHAGYLITDEIDPDIVTRTTAGRCVFTAPAAASLPASVRKMPNSASTTARPRKSTKTTTSASTNPPAPAHRDGAPSLIPGADHRPHANDVTDLATHDGAKGVVAADDDGSAIDGISVAPRTSRVVIDIDNNADYSAGAALIGVDEEDEDARSAKVGGSGAPIGEGTSDGEGVDSESSDGEDSEEGGRSSSSDSDDSSASASGSDGDRDCEDGSGAESG</sequence>
<gene>
    <name evidence="2" type="ORF">BU14_0574s0008</name>
</gene>
<feature type="compositionally biased region" description="Acidic residues" evidence="1">
    <location>
        <begin position="779"/>
        <end position="792"/>
    </location>
</feature>
<feature type="region of interest" description="Disordered" evidence="1">
    <location>
        <begin position="324"/>
        <end position="368"/>
    </location>
</feature>
<feature type="compositionally biased region" description="Basic and acidic residues" evidence="1">
    <location>
        <begin position="690"/>
        <end position="701"/>
    </location>
</feature>